<dbReference type="Proteomes" id="UP000886885">
    <property type="component" value="Chromosome 19D"/>
</dbReference>
<sequence length="70" mass="7501">MANGPTSNGGFQGLNKAAGLFNAHLESLVDVGKQEMPGSNLVCQFIQDDQRNYRKSCLEREVSASVAGMI</sequence>
<evidence type="ECO:0000313" key="2">
    <source>
        <dbReference type="Proteomes" id="UP000886885"/>
    </source>
</evidence>
<dbReference type="EMBL" id="JAAWWB010000038">
    <property type="protein sequence ID" value="KAG6737908.1"/>
    <property type="molecule type" value="Genomic_DNA"/>
</dbReference>
<organism evidence="1 2">
    <name type="scientific">Populus tomentosa</name>
    <name type="common">Chinese white poplar</name>
    <dbReference type="NCBI Taxonomy" id="118781"/>
    <lineage>
        <taxon>Eukaryota</taxon>
        <taxon>Viridiplantae</taxon>
        <taxon>Streptophyta</taxon>
        <taxon>Embryophyta</taxon>
        <taxon>Tracheophyta</taxon>
        <taxon>Spermatophyta</taxon>
        <taxon>Magnoliopsida</taxon>
        <taxon>eudicotyledons</taxon>
        <taxon>Gunneridae</taxon>
        <taxon>Pentapetalae</taxon>
        <taxon>rosids</taxon>
        <taxon>fabids</taxon>
        <taxon>Malpighiales</taxon>
        <taxon>Salicaceae</taxon>
        <taxon>Saliceae</taxon>
        <taxon>Populus</taxon>
    </lineage>
</organism>
<comment type="caution">
    <text evidence="1">The sequence shown here is derived from an EMBL/GenBank/DDBJ whole genome shotgun (WGS) entry which is preliminary data.</text>
</comment>
<keyword evidence="2" id="KW-1185">Reference proteome</keyword>
<reference evidence="1" key="1">
    <citation type="journal article" date="2020" name="bioRxiv">
        <title>Hybrid origin of Populus tomentosa Carr. identified through genome sequencing and phylogenomic analysis.</title>
        <authorList>
            <person name="An X."/>
            <person name="Gao K."/>
            <person name="Chen Z."/>
            <person name="Li J."/>
            <person name="Yang X."/>
            <person name="Yang X."/>
            <person name="Zhou J."/>
            <person name="Guo T."/>
            <person name="Zhao T."/>
            <person name="Huang S."/>
            <person name="Miao D."/>
            <person name="Khan W.U."/>
            <person name="Rao P."/>
            <person name="Ye M."/>
            <person name="Lei B."/>
            <person name="Liao W."/>
            <person name="Wang J."/>
            <person name="Ji L."/>
            <person name="Li Y."/>
            <person name="Guo B."/>
            <person name="Mustafa N.S."/>
            <person name="Li S."/>
            <person name="Yun Q."/>
            <person name="Keller S.R."/>
            <person name="Mao J."/>
            <person name="Zhang R."/>
            <person name="Strauss S.H."/>
        </authorList>
    </citation>
    <scope>NUCLEOTIDE SEQUENCE</scope>
    <source>
        <strain evidence="1">GM15</strain>
        <tissue evidence="1">Leaf</tissue>
    </source>
</reference>
<evidence type="ECO:0000313" key="1">
    <source>
        <dbReference type="EMBL" id="KAG6737908.1"/>
    </source>
</evidence>
<dbReference type="AlphaFoldDB" id="A0A8X7XQ05"/>
<proteinExistence type="predicted"/>
<protein>
    <submittedName>
        <fullName evidence="1">Uncharacterized protein</fullName>
    </submittedName>
</protein>
<gene>
    <name evidence="1" type="ORF">POTOM_059439</name>
</gene>
<accession>A0A8X7XQ05</accession>
<name>A0A8X7XQ05_POPTO</name>